<evidence type="ECO:0000256" key="1">
    <source>
        <dbReference type="ARBA" id="ARBA00004613"/>
    </source>
</evidence>
<evidence type="ECO:0000313" key="6">
    <source>
        <dbReference type="EMBL" id="KAK7477470.1"/>
    </source>
</evidence>
<name>A0ABD0JQY1_9CAEN</name>
<dbReference type="PROSITE" id="PS50871">
    <property type="entry name" value="C1Q"/>
    <property type="match status" value="1"/>
</dbReference>
<evidence type="ECO:0000256" key="4">
    <source>
        <dbReference type="SAM" id="SignalP"/>
    </source>
</evidence>
<feature type="signal peptide" evidence="4">
    <location>
        <begin position="1"/>
        <end position="21"/>
    </location>
</feature>
<evidence type="ECO:0000259" key="5">
    <source>
        <dbReference type="PROSITE" id="PS50871"/>
    </source>
</evidence>
<organism evidence="6 7">
    <name type="scientific">Batillaria attramentaria</name>
    <dbReference type="NCBI Taxonomy" id="370345"/>
    <lineage>
        <taxon>Eukaryota</taxon>
        <taxon>Metazoa</taxon>
        <taxon>Spiralia</taxon>
        <taxon>Lophotrochozoa</taxon>
        <taxon>Mollusca</taxon>
        <taxon>Gastropoda</taxon>
        <taxon>Caenogastropoda</taxon>
        <taxon>Sorbeoconcha</taxon>
        <taxon>Cerithioidea</taxon>
        <taxon>Batillariidae</taxon>
        <taxon>Batillaria</taxon>
    </lineage>
</organism>
<evidence type="ECO:0000256" key="3">
    <source>
        <dbReference type="ARBA" id="ARBA00022729"/>
    </source>
</evidence>
<dbReference type="EMBL" id="JACVVK020000349">
    <property type="protein sequence ID" value="KAK7477470.1"/>
    <property type="molecule type" value="Genomic_DNA"/>
</dbReference>
<keyword evidence="7" id="KW-1185">Reference proteome</keyword>
<accession>A0ABD0JQY1</accession>
<dbReference type="PRINTS" id="PR00007">
    <property type="entry name" value="COMPLEMNTC1Q"/>
</dbReference>
<dbReference type="GO" id="GO:0005576">
    <property type="term" value="C:extracellular region"/>
    <property type="evidence" value="ECO:0007669"/>
    <property type="project" value="UniProtKB-SubCell"/>
</dbReference>
<comment type="subcellular location">
    <subcellularLocation>
        <location evidence="1">Secreted</location>
    </subcellularLocation>
</comment>
<dbReference type="Proteomes" id="UP001519460">
    <property type="component" value="Unassembled WGS sequence"/>
</dbReference>
<keyword evidence="3 4" id="KW-0732">Signal</keyword>
<dbReference type="Gene3D" id="2.60.120.40">
    <property type="match status" value="1"/>
</dbReference>
<keyword evidence="2" id="KW-0964">Secreted</keyword>
<sequence>MKATVVCVVFLVLAMSTFLESAVVRKQRETSLAALERTVQQLSSTVENHEVRLSAAEYKMTVEGRAVSFRVEFYQHGQSHTITLSKTEPIKFDHVATNYGNAYSGTTGKFTAPYEGIYGFYLHIMGGESGRVTLAIYSTSLDGEGIACAAFAEGSDLDSNDQASCATALHLRAGDQVYVKYFDYDPIVWSAYSYFVGALIQPL</sequence>
<dbReference type="AlphaFoldDB" id="A0ABD0JQY1"/>
<dbReference type="SMART" id="SM00110">
    <property type="entry name" value="C1Q"/>
    <property type="match status" value="1"/>
</dbReference>
<dbReference type="InterPro" id="IPR001073">
    <property type="entry name" value="C1q_dom"/>
</dbReference>
<dbReference type="SUPFAM" id="SSF49842">
    <property type="entry name" value="TNF-like"/>
    <property type="match status" value="1"/>
</dbReference>
<protein>
    <recommendedName>
        <fullName evidence="5">C1q domain-containing protein</fullName>
    </recommendedName>
</protein>
<reference evidence="6 7" key="1">
    <citation type="journal article" date="2023" name="Sci. Data">
        <title>Genome assembly of the Korean intertidal mud-creeper Batillaria attramentaria.</title>
        <authorList>
            <person name="Patra A.K."/>
            <person name="Ho P.T."/>
            <person name="Jun S."/>
            <person name="Lee S.J."/>
            <person name="Kim Y."/>
            <person name="Won Y.J."/>
        </authorList>
    </citation>
    <scope>NUCLEOTIDE SEQUENCE [LARGE SCALE GENOMIC DNA]</scope>
    <source>
        <strain evidence="6">Wonlab-2016</strain>
    </source>
</reference>
<proteinExistence type="predicted"/>
<dbReference type="Pfam" id="PF00386">
    <property type="entry name" value="C1q"/>
    <property type="match status" value="1"/>
</dbReference>
<gene>
    <name evidence="6" type="ORF">BaRGS_00031294</name>
</gene>
<dbReference type="PANTHER" id="PTHR22923">
    <property type="entry name" value="CEREBELLIN-RELATED"/>
    <property type="match status" value="1"/>
</dbReference>
<feature type="domain" description="C1q" evidence="5">
    <location>
        <begin position="66"/>
        <end position="203"/>
    </location>
</feature>
<dbReference type="InterPro" id="IPR008983">
    <property type="entry name" value="Tumour_necrosis_fac-like_dom"/>
</dbReference>
<evidence type="ECO:0000256" key="2">
    <source>
        <dbReference type="ARBA" id="ARBA00022525"/>
    </source>
</evidence>
<evidence type="ECO:0000313" key="7">
    <source>
        <dbReference type="Proteomes" id="UP001519460"/>
    </source>
</evidence>
<feature type="chain" id="PRO_5044752918" description="C1q domain-containing protein" evidence="4">
    <location>
        <begin position="22"/>
        <end position="203"/>
    </location>
</feature>
<comment type="caution">
    <text evidence="6">The sequence shown here is derived from an EMBL/GenBank/DDBJ whole genome shotgun (WGS) entry which is preliminary data.</text>
</comment>
<dbReference type="PANTHER" id="PTHR22923:SF116">
    <property type="entry name" value="C1Q DOMAIN-CONTAINING PROTEIN"/>
    <property type="match status" value="1"/>
</dbReference>
<dbReference type="InterPro" id="IPR050822">
    <property type="entry name" value="Cerebellin_Synaptic_Org"/>
</dbReference>